<dbReference type="PANTHER" id="PTHR37739">
    <property type="entry name" value="KINESIN-LIKE PROTEIN KIN-12D"/>
    <property type="match status" value="1"/>
</dbReference>
<keyword evidence="5" id="KW-0505">Motor protein</keyword>
<feature type="coiled-coil region" evidence="6">
    <location>
        <begin position="281"/>
        <end position="308"/>
    </location>
</feature>
<reference evidence="7 8" key="1">
    <citation type="journal article" date="2021" name="Commun. Biol.">
        <title>The genome of Shorea leprosula (Dipterocarpaceae) highlights the ecological relevance of drought in aseasonal tropical rainforests.</title>
        <authorList>
            <person name="Ng K.K.S."/>
            <person name="Kobayashi M.J."/>
            <person name="Fawcett J.A."/>
            <person name="Hatakeyama M."/>
            <person name="Paape T."/>
            <person name="Ng C.H."/>
            <person name="Ang C.C."/>
            <person name="Tnah L.H."/>
            <person name="Lee C.T."/>
            <person name="Nishiyama T."/>
            <person name="Sese J."/>
            <person name="O'Brien M.J."/>
            <person name="Copetti D."/>
            <person name="Mohd Noor M.I."/>
            <person name="Ong R.C."/>
            <person name="Putra M."/>
            <person name="Sireger I.Z."/>
            <person name="Indrioko S."/>
            <person name="Kosugi Y."/>
            <person name="Izuno A."/>
            <person name="Isagi Y."/>
            <person name="Lee S.L."/>
            <person name="Shimizu K.K."/>
        </authorList>
    </citation>
    <scope>NUCLEOTIDE SEQUENCE [LARGE SCALE GENOMIC DNA]</scope>
    <source>
        <strain evidence="7">214</strain>
    </source>
</reference>
<keyword evidence="8" id="KW-1185">Reference proteome</keyword>
<dbReference type="GO" id="GO:0005874">
    <property type="term" value="C:microtubule"/>
    <property type="evidence" value="ECO:0007669"/>
    <property type="project" value="UniProtKB-KW"/>
</dbReference>
<dbReference type="AlphaFoldDB" id="A0AAV5JA62"/>
<dbReference type="EMBL" id="BPVZ01000026">
    <property type="protein sequence ID" value="GKV06848.1"/>
    <property type="molecule type" value="Genomic_DNA"/>
</dbReference>
<dbReference type="Proteomes" id="UP001054252">
    <property type="component" value="Unassembled WGS sequence"/>
</dbReference>
<evidence type="ECO:0000256" key="6">
    <source>
        <dbReference type="SAM" id="Coils"/>
    </source>
</evidence>
<evidence type="ECO:0000256" key="1">
    <source>
        <dbReference type="ARBA" id="ARBA00022701"/>
    </source>
</evidence>
<accession>A0AAV5JA62</accession>
<dbReference type="PANTHER" id="PTHR37739:SF18">
    <property type="entry name" value="KINESIN-LIKE PROTEIN KIN-12C"/>
    <property type="match status" value="1"/>
</dbReference>
<keyword evidence="1" id="KW-0493">Microtubule</keyword>
<evidence type="ECO:0000256" key="3">
    <source>
        <dbReference type="ARBA" id="ARBA00022840"/>
    </source>
</evidence>
<name>A0AAV5JA62_9ROSI</name>
<organism evidence="7 8">
    <name type="scientific">Rubroshorea leprosula</name>
    <dbReference type="NCBI Taxonomy" id="152421"/>
    <lineage>
        <taxon>Eukaryota</taxon>
        <taxon>Viridiplantae</taxon>
        <taxon>Streptophyta</taxon>
        <taxon>Embryophyta</taxon>
        <taxon>Tracheophyta</taxon>
        <taxon>Spermatophyta</taxon>
        <taxon>Magnoliopsida</taxon>
        <taxon>eudicotyledons</taxon>
        <taxon>Gunneridae</taxon>
        <taxon>Pentapetalae</taxon>
        <taxon>rosids</taxon>
        <taxon>malvids</taxon>
        <taxon>Malvales</taxon>
        <taxon>Dipterocarpaceae</taxon>
        <taxon>Rubroshorea</taxon>
    </lineage>
</organism>
<gene>
    <name evidence="7" type="ORF">SLEP1_g18674</name>
</gene>
<proteinExistence type="predicted"/>
<evidence type="ECO:0000256" key="5">
    <source>
        <dbReference type="ARBA" id="ARBA00023175"/>
    </source>
</evidence>
<dbReference type="InterPro" id="IPR044986">
    <property type="entry name" value="KIF15/KIN-12"/>
</dbReference>
<evidence type="ECO:0000313" key="8">
    <source>
        <dbReference type="Proteomes" id="UP001054252"/>
    </source>
</evidence>
<feature type="coiled-coil region" evidence="6">
    <location>
        <begin position="110"/>
        <end position="144"/>
    </location>
</feature>
<keyword evidence="4 6" id="KW-0175">Coiled coil</keyword>
<protein>
    <submittedName>
        <fullName evidence="7">Uncharacterized protein</fullName>
    </submittedName>
</protein>
<evidence type="ECO:0000256" key="4">
    <source>
        <dbReference type="ARBA" id="ARBA00023054"/>
    </source>
</evidence>
<comment type="caution">
    <text evidence="7">The sequence shown here is derived from an EMBL/GenBank/DDBJ whole genome shotgun (WGS) entry which is preliminary data.</text>
</comment>
<evidence type="ECO:0000256" key="2">
    <source>
        <dbReference type="ARBA" id="ARBA00022741"/>
    </source>
</evidence>
<keyword evidence="2" id="KW-0547">Nucleotide-binding</keyword>
<keyword evidence="3" id="KW-0067">ATP-binding</keyword>
<dbReference type="GO" id="GO:0005524">
    <property type="term" value="F:ATP binding"/>
    <property type="evidence" value="ECO:0007669"/>
    <property type="project" value="UniProtKB-KW"/>
</dbReference>
<evidence type="ECO:0000313" key="7">
    <source>
        <dbReference type="EMBL" id="GKV06848.1"/>
    </source>
</evidence>
<sequence>MDYSKEEEPNLPHNELMYENLSLQKELERKEILLEGLLFDLHLLQESASNRMHIKDESEKLILALSQVRCELEEVCSLNDKLEMAYAFVDEKEAIAVEAPQESVASKLYAEQKEKEVKILESSVEELQCTINVLEKKVYEMDEELDRHQLIRNLLEHELQVMRKRLLTLENFTDVVDSFNRNAGHSEDQISRLLELHEAHDRVKQCKEYISEIVLHSEAQAMQYQQKYKTLEAMVREVKTDLVANSVSVAPILEKTKKCSTRTRGSSSPFRCIANLVQRMNFETDQELSMAKHRIEELEELVASRQKEVKFCNLFFLIPMTVCTLNTRLAAAESMTHDLIRDLLLVRLDMTNYAESDSLNLSIVDFHKTLATSERRLSRVNMNNELALYWKTNGSQPHEKTYGQGHPRQISIENGNRRLQRINTPSIIQLKACSFDGNHPALSSLVFFQLL</sequence>